<evidence type="ECO:0000256" key="1">
    <source>
        <dbReference type="ARBA" id="ARBA00006541"/>
    </source>
</evidence>
<dbReference type="Pfam" id="PF08125">
    <property type="entry name" value="Mannitol_dh_C"/>
    <property type="match status" value="1"/>
</dbReference>
<dbReference type="HAMAP" id="MF_00196">
    <property type="entry name" value="Mannitol_dehydrog"/>
    <property type="match status" value="1"/>
</dbReference>
<dbReference type="GO" id="GO:0005829">
    <property type="term" value="C:cytosol"/>
    <property type="evidence" value="ECO:0007669"/>
    <property type="project" value="TreeGrafter"/>
</dbReference>
<keyword evidence="5 6" id="KW-0520">NAD</keyword>
<dbReference type="NCBIfam" id="NF002646">
    <property type="entry name" value="PRK02318.1-2"/>
    <property type="match status" value="1"/>
</dbReference>
<dbReference type="OrthoDB" id="271711at2"/>
<gene>
    <name evidence="6 9" type="primary">mtlD</name>
    <name evidence="9" type="ORF">NCTC13294_00874</name>
</gene>
<dbReference type="Gene3D" id="1.10.1040.10">
    <property type="entry name" value="N-(1-d-carboxylethyl)-l-norvaline Dehydrogenase, domain 2"/>
    <property type="match status" value="1"/>
</dbReference>
<evidence type="ECO:0000313" key="9">
    <source>
        <dbReference type="EMBL" id="SUX20944.1"/>
    </source>
</evidence>
<dbReference type="NCBIfam" id="NF002647">
    <property type="entry name" value="PRK02318.1-3"/>
    <property type="match status" value="1"/>
</dbReference>
<keyword evidence="10" id="KW-1185">Reference proteome</keyword>
<proteinExistence type="inferred from homology"/>
<organism evidence="9 10">
    <name type="scientific">Cardiobacterium valvarum</name>
    <dbReference type="NCBI Taxonomy" id="194702"/>
    <lineage>
        <taxon>Bacteria</taxon>
        <taxon>Pseudomonadati</taxon>
        <taxon>Pseudomonadota</taxon>
        <taxon>Gammaproteobacteria</taxon>
        <taxon>Cardiobacteriales</taxon>
        <taxon>Cardiobacteriaceae</taxon>
        <taxon>Cardiobacterium</taxon>
    </lineage>
</organism>
<dbReference type="InterPro" id="IPR036291">
    <property type="entry name" value="NAD(P)-bd_dom_sf"/>
</dbReference>
<evidence type="ECO:0000256" key="2">
    <source>
        <dbReference type="ARBA" id="ARBA00012939"/>
    </source>
</evidence>
<evidence type="ECO:0000259" key="7">
    <source>
        <dbReference type="Pfam" id="PF01232"/>
    </source>
</evidence>
<dbReference type="InterPro" id="IPR013328">
    <property type="entry name" value="6PGD_dom2"/>
</dbReference>
<comment type="similarity">
    <text evidence="1 6">Belongs to the mannitol dehydrogenase family.</text>
</comment>
<dbReference type="RefSeq" id="WP_115611151.1">
    <property type="nucleotide sequence ID" value="NZ_JBHLZC010000001.1"/>
</dbReference>
<evidence type="ECO:0000259" key="8">
    <source>
        <dbReference type="Pfam" id="PF08125"/>
    </source>
</evidence>
<dbReference type="GO" id="GO:0019592">
    <property type="term" value="P:mannitol catabolic process"/>
    <property type="evidence" value="ECO:0007669"/>
    <property type="project" value="TreeGrafter"/>
</dbReference>
<dbReference type="Gene3D" id="3.40.50.720">
    <property type="entry name" value="NAD(P)-binding Rossmann-like Domain"/>
    <property type="match status" value="1"/>
</dbReference>
<feature type="domain" description="Mannitol dehydrogenase C-terminal" evidence="8">
    <location>
        <begin position="206"/>
        <end position="381"/>
    </location>
</feature>
<dbReference type="GO" id="GO:0008926">
    <property type="term" value="F:mannitol-1-phosphate 5-dehydrogenase activity"/>
    <property type="evidence" value="ECO:0007669"/>
    <property type="project" value="UniProtKB-UniRule"/>
</dbReference>
<sequence length="382" mass="41387">MPKALHFGGGNIGRGFIGKILAEAGYEVTFADINTTVIDRLNRDHHYTVHVVGEGVDRLETVENVRGVHSGDEAVMTAAIAEADLVTTAVGPTVLDIIAPQLARTLAARYRAGGAPLNIIACENMVRGSSHLKEKVLAAAGEDVALISANTGFVDSAVDRIVPPVTGGNDDPLAVTVEVFSEWIVDSTQFKGALPAIAGMLPTDKLMAFIERKLFTLNTGHTALAYFGKLAGKHTVGDAMQDENVRRAAEAVMQESGAVLIRRYNFDPATHRAYIEKILKRFANPYLHDDVDRVGRQPLRKLGAQERFIRPLNGMLEYKLPHDATVRAIAATLRYHNADDPQAEEMEYYLHANGVAATLAKYSDFTDAAVVVEIEAAYQALA</sequence>
<keyword evidence="4 6" id="KW-0560">Oxidoreductase</keyword>
<protein>
    <recommendedName>
        <fullName evidence="3 6">Mannitol-1-phosphate 5-dehydrogenase</fullName>
        <ecNumber evidence="2 6">1.1.1.17</ecNumber>
    </recommendedName>
</protein>
<dbReference type="InterPro" id="IPR013131">
    <property type="entry name" value="Mannitol_DH_N"/>
</dbReference>
<dbReference type="InterPro" id="IPR013118">
    <property type="entry name" value="Mannitol_DH_C"/>
</dbReference>
<comment type="catalytic activity">
    <reaction evidence="6">
        <text>D-mannitol 1-phosphate + NAD(+) = beta-D-fructose 6-phosphate + NADH + H(+)</text>
        <dbReference type="Rhea" id="RHEA:19661"/>
        <dbReference type="ChEBI" id="CHEBI:15378"/>
        <dbReference type="ChEBI" id="CHEBI:57540"/>
        <dbReference type="ChEBI" id="CHEBI:57634"/>
        <dbReference type="ChEBI" id="CHEBI:57945"/>
        <dbReference type="ChEBI" id="CHEBI:61381"/>
        <dbReference type="EC" id="1.1.1.17"/>
    </reaction>
</comment>
<evidence type="ECO:0000256" key="6">
    <source>
        <dbReference type="HAMAP-Rule" id="MF_00196"/>
    </source>
</evidence>
<evidence type="ECO:0000313" key="10">
    <source>
        <dbReference type="Proteomes" id="UP000254572"/>
    </source>
</evidence>
<dbReference type="NCBIfam" id="NF002652">
    <property type="entry name" value="PRK02318.2-5"/>
    <property type="match status" value="1"/>
</dbReference>
<comment type="caution">
    <text evidence="6">Lacks conserved residue(s) required for the propagation of feature annotation.</text>
</comment>
<dbReference type="EC" id="1.1.1.17" evidence="2 6"/>
<dbReference type="PANTHER" id="PTHR30524">
    <property type="entry name" value="MANNITOL-1-PHOSPHATE 5-DEHYDROGENASE"/>
    <property type="match status" value="1"/>
</dbReference>
<feature type="domain" description="Mannitol dehydrogenase N-terminal" evidence="7">
    <location>
        <begin position="3"/>
        <end position="198"/>
    </location>
</feature>
<evidence type="ECO:0000256" key="4">
    <source>
        <dbReference type="ARBA" id="ARBA00023002"/>
    </source>
</evidence>
<dbReference type="PANTHER" id="PTHR30524:SF0">
    <property type="entry name" value="ALTRONATE OXIDOREDUCTASE-RELATED"/>
    <property type="match status" value="1"/>
</dbReference>
<evidence type="ECO:0000256" key="3">
    <source>
        <dbReference type="ARBA" id="ARBA00016219"/>
    </source>
</evidence>
<reference evidence="9 10" key="1">
    <citation type="submission" date="2018-06" db="EMBL/GenBank/DDBJ databases">
        <authorList>
            <consortium name="Pathogen Informatics"/>
            <person name="Doyle S."/>
        </authorList>
    </citation>
    <scope>NUCLEOTIDE SEQUENCE [LARGE SCALE GENOMIC DNA]</scope>
    <source>
        <strain evidence="9 10">NCTC13294</strain>
    </source>
</reference>
<dbReference type="SUPFAM" id="SSF48179">
    <property type="entry name" value="6-phosphogluconate dehydrogenase C-terminal domain-like"/>
    <property type="match status" value="1"/>
</dbReference>
<dbReference type="Pfam" id="PF01232">
    <property type="entry name" value="Mannitol_dh"/>
    <property type="match status" value="1"/>
</dbReference>
<dbReference type="InterPro" id="IPR008927">
    <property type="entry name" value="6-PGluconate_DH-like_C_sf"/>
</dbReference>
<evidence type="ECO:0000256" key="5">
    <source>
        <dbReference type="ARBA" id="ARBA00023027"/>
    </source>
</evidence>
<dbReference type="NCBIfam" id="NF002650">
    <property type="entry name" value="PRK02318.2-2"/>
    <property type="match status" value="1"/>
</dbReference>
<dbReference type="SUPFAM" id="SSF51735">
    <property type="entry name" value="NAD(P)-binding Rossmann-fold domains"/>
    <property type="match status" value="1"/>
</dbReference>
<dbReference type="AlphaFoldDB" id="A0A381E475"/>
<dbReference type="InterPro" id="IPR000669">
    <property type="entry name" value="Mannitol_DH"/>
</dbReference>
<dbReference type="PRINTS" id="PR00084">
    <property type="entry name" value="MTLDHDRGNASE"/>
</dbReference>
<dbReference type="EMBL" id="UFUW01000001">
    <property type="protein sequence ID" value="SUX20944.1"/>
    <property type="molecule type" value="Genomic_DNA"/>
</dbReference>
<name>A0A381E475_9GAMM</name>
<dbReference type="Proteomes" id="UP000254572">
    <property type="component" value="Unassembled WGS sequence"/>
</dbReference>
<accession>A0A381E475</accession>
<dbReference type="InterPro" id="IPR023028">
    <property type="entry name" value="Mannitol_1_phos_5_DH"/>
</dbReference>